<dbReference type="AlphaFoldDB" id="A0A9X1STC5"/>
<dbReference type="Pfam" id="PF07929">
    <property type="entry name" value="PRiA4_ORF3"/>
    <property type="match status" value="1"/>
</dbReference>
<keyword evidence="3" id="KW-1185">Reference proteome</keyword>
<accession>A0A9X1STC5</accession>
<reference evidence="2" key="1">
    <citation type="submission" date="2021-11" db="EMBL/GenBank/DDBJ databases">
        <title>Streptomyces corallinus and Kineosporia corallina sp. nov., two new coral-derived marine actinobacteria.</title>
        <authorList>
            <person name="Buangrab K."/>
            <person name="Sutthacheep M."/>
            <person name="Yeemin T."/>
            <person name="Harunari E."/>
            <person name="Igarashi Y."/>
            <person name="Sripreechasak P."/>
            <person name="Kanchanasin P."/>
            <person name="Tanasupawat S."/>
            <person name="Phongsopitanun W."/>
        </authorList>
    </citation>
    <scope>NUCLEOTIDE SEQUENCE</scope>
    <source>
        <strain evidence="2">JCM 31032</strain>
    </source>
</reference>
<sequence length="344" mass="37274">MQTTRLKVTLRDVEPRVLRVLDVPADSTLGELHDLLQIGVGWLSLEPYQFISGPVTYLPGAVEDVLTDLGRSFGYLYDPQSRWAHDVLVLGPGGDRVGCVYGEGVCPPDSTGGPREYAARLRELPESMREMFWAPHSPEFDQELTDLRVRQMAGVVPESVQQLLRLADDAPELGSGSHLPLEIVRSMHDLRPRWQHFTGMPPLSVLHGILRSCGLLVAGAGRVRDELFIVRKLRSWFAPGTFTASVAGLGVGALAARGALDEETLVGIVLSETDRAYPAGPQEIRNALMHLLPALTGLDLAERTGGAWQPGPSARTLLPQATALSVYASGPREGSGAPEQQMPV</sequence>
<gene>
    <name evidence="2" type="ORF">LR394_12050</name>
</gene>
<dbReference type="InterPro" id="IPR024047">
    <property type="entry name" value="MM3350-like_sf"/>
</dbReference>
<dbReference type="EMBL" id="JAJOMB010000005">
    <property type="protein sequence ID" value="MCD5311637.1"/>
    <property type="molecule type" value="Genomic_DNA"/>
</dbReference>
<protein>
    <submittedName>
        <fullName evidence="2">Plasmid pRiA4b ORF-3 family protein</fullName>
    </submittedName>
</protein>
<dbReference type="RefSeq" id="WP_231441034.1">
    <property type="nucleotide sequence ID" value="NZ_JAJOMB010000005.1"/>
</dbReference>
<proteinExistence type="predicted"/>
<organism evidence="2 3">
    <name type="scientific">Kineosporia babensis</name>
    <dbReference type="NCBI Taxonomy" id="499548"/>
    <lineage>
        <taxon>Bacteria</taxon>
        <taxon>Bacillati</taxon>
        <taxon>Actinomycetota</taxon>
        <taxon>Actinomycetes</taxon>
        <taxon>Kineosporiales</taxon>
        <taxon>Kineosporiaceae</taxon>
        <taxon>Kineosporia</taxon>
    </lineage>
</organism>
<dbReference type="SUPFAM" id="SSF159941">
    <property type="entry name" value="MM3350-like"/>
    <property type="match status" value="1"/>
</dbReference>
<name>A0A9X1STC5_9ACTN</name>
<dbReference type="InterPro" id="IPR012912">
    <property type="entry name" value="Plasmid_pRiA4b_Orf3-like"/>
</dbReference>
<feature type="domain" description="Plasmid pRiA4b Orf3-like" evidence="1">
    <location>
        <begin position="3"/>
        <end position="124"/>
    </location>
</feature>
<comment type="caution">
    <text evidence="2">The sequence shown here is derived from an EMBL/GenBank/DDBJ whole genome shotgun (WGS) entry which is preliminary data.</text>
</comment>
<dbReference type="Proteomes" id="UP001138997">
    <property type="component" value="Unassembled WGS sequence"/>
</dbReference>
<dbReference type="Gene3D" id="3.10.290.30">
    <property type="entry name" value="MM3350-like"/>
    <property type="match status" value="2"/>
</dbReference>
<evidence type="ECO:0000259" key="1">
    <source>
        <dbReference type="Pfam" id="PF07929"/>
    </source>
</evidence>
<evidence type="ECO:0000313" key="2">
    <source>
        <dbReference type="EMBL" id="MCD5311637.1"/>
    </source>
</evidence>
<evidence type="ECO:0000313" key="3">
    <source>
        <dbReference type="Proteomes" id="UP001138997"/>
    </source>
</evidence>